<dbReference type="InterPro" id="IPR051198">
    <property type="entry name" value="BchE-like"/>
</dbReference>
<comment type="cofactor">
    <cofactor evidence="1">
        <name>[4Fe-4S] cluster</name>
        <dbReference type="ChEBI" id="CHEBI:49883"/>
    </cofactor>
</comment>
<keyword evidence="7" id="KW-0411">Iron-sulfur</keyword>
<dbReference type="AlphaFoldDB" id="A0A249PLB5"/>
<dbReference type="SFLD" id="SFLDG01082">
    <property type="entry name" value="B12-binding_domain_containing"/>
    <property type="match status" value="1"/>
</dbReference>
<keyword evidence="2" id="KW-0489">Methyltransferase</keyword>
<evidence type="ECO:0000256" key="4">
    <source>
        <dbReference type="ARBA" id="ARBA00022691"/>
    </source>
</evidence>
<sequence length="519" mass="56475">MRIALLNPAPESAHPLGVSGEPMGILALASVLRAEGHEVALRDLGLLLPDQRAAALETVLEGAALAGISLTGGAQVAAMTDIVAAIDRVCPDAFVLAGGALPTFAAEALLRQIPRVDCVLRGEAEEALPELIRHIEAGTDWRAVKGVTCLVEGQARSQPLPRMVPDLDSLPFPARDLLPDLDAVGLQPTLITSRGCWAKCTFCTSQVFPRLAEGSLWRGQSAKYVLAELDALWSDHGVSKFRILDDNFVGPGTRGQRRAREICEGIETRGARGYRFFAAMRAEVINDDIMARLLGAGMDRICIGMETWSPSQLRRLGKNSPIEVNHRALDVLMRHRPETINLGCILFDPDTTPEELIANIELIAQYGDLYQISQLTSRLDVLPGTPAERDLQARGRLKGAWDGYRYDFSDARVGWAFDLLTGALADIAKLEQYCRKIDAETPVPRDSAAELGGALHRFAIDFFREVIGVCDALLPDESAAWRDEADRLQTRAKAMRDQTIGRLALIEMAATSAATTVAR</sequence>
<dbReference type="SUPFAM" id="SSF52242">
    <property type="entry name" value="Cobalamin (vitamin B12)-binding domain"/>
    <property type="match status" value="1"/>
</dbReference>
<proteinExistence type="predicted"/>
<keyword evidence="4" id="KW-0949">S-adenosyl-L-methionine</keyword>
<reference evidence="9 10" key="1">
    <citation type="submission" date="2017-08" db="EMBL/GenBank/DDBJ databases">
        <title>Multipartite genome sequences of Sinorhizobium species nodulating soybeans.</title>
        <authorList>
            <person name="Tian C.F."/>
        </authorList>
    </citation>
    <scope>NUCLEOTIDE SEQUENCE [LARGE SCALE GENOMIC DNA]</scope>
    <source>
        <strain evidence="9 10">CCBAU 05684</strain>
        <plasmid evidence="10">psj05684b</plasmid>
    </source>
</reference>
<dbReference type="Gene3D" id="3.40.50.280">
    <property type="entry name" value="Cobalamin-binding domain"/>
    <property type="match status" value="1"/>
</dbReference>
<dbReference type="InterPro" id="IPR023404">
    <property type="entry name" value="rSAM_horseshoe"/>
</dbReference>
<evidence type="ECO:0000259" key="8">
    <source>
        <dbReference type="PROSITE" id="PS51332"/>
    </source>
</evidence>
<evidence type="ECO:0000256" key="7">
    <source>
        <dbReference type="ARBA" id="ARBA00023014"/>
    </source>
</evidence>
<dbReference type="Proteomes" id="UP000217211">
    <property type="component" value="Plasmid pSJ05684b"/>
</dbReference>
<dbReference type="GO" id="GO:0046872">
    <property type="term" value="F:metal ion binding"/>
    <property type="evidence" value="ECO:0007669"/>
    <property type="project" value="UniProtKB-KW"/>
</dbReference>
<evidence type="ECO:0000313" key="10">
    <source>
        <dbReference type="Proteomes" id="UP000217211"/>
    </source>
</evidence>
<organism evidence="9 10">
    <name type="scientific">Sinorhizobium sojae CCBAU 05684</name>
    <dbReference type="NCBI Taxonomy" id="716928"/>
    <lineage>
        <taxon>Bacteria</taxon>
        <taxon>Pseudomonadati</taxon>
        <taxon>Pseudomonadota</taxon>
        <taxon>Alphaproteobacteria</taxon>
        <taxon>Hyphomicrobiales</taxon>
        <taxon>Rhizobiaceae</taxon>
        <taxon>Sinorhizobium/Ensifer group</taxon>
        <taxon>Sinorhizobium</taxon>
    </lineage>
</organism>
<name>A0A249PLB5_9HYPH</name>
<dbReference type="GO" id="GO:0031419">
    <property type="term" value="F:cobalamin binding"/>
    <property type="evidence" value="ECO:0007669"/>
    <property type="project" value="InterPro"/>
</dbReference>
<dbReference type="Pfam" id="PF02310">
    <property type="entry name" value="B12-binding"/>
    <property type="match status" value="1"/>
</dbReference>
<gene>
    <name evidence="9" type="ORF">SJ05684_b55550</name>
</gene>
<evidence type="ECO:0000256" key="5">
    <source>
        <dbReference type="ARBA" id="ARBA00022723"/>
    </source>
</evidence>
<dbReference type="InterPro" id="IPR006638">
    <property type="entry name" value="Elp3/MiaA/NifB-like_rSAM"/>
</dbReference>
<geneLocation type="plasmid" evidence="10">
    <name>psj05684b</name>
</geneLocation>
<dbReference type="PANTHER" id="PTHR43409">
    <property type="entry name" value="ANAEROBIC MAGNESIUM-PROTOPORPHYRIN IX MONOMETHYL ESTER CYCLASE-RELATED"/>
    <property type="match status" value="1"/>
</dbReference>
<accession>A0A249PLB5</accession>
<dbReference type="InterPro" id="IPR007197">
    <property type="entry name" value="rSAM"/>
</dbReference>
<dbReference type="SFLD" id="SFLDG01123">
    <property type="entry name" value="methyltransferase_(Class_B)"/>
    <property type="match status" value="1"/>
</dbReference>
<dbReference type="OrthoDB" id="9801424at2"/>
<evidence type="ECO:0000313" key="9">
    <source>
        <dbReference type="EMBL" id="ASY66537.1"/>
    </source>
</evidence>
<dbReference type="InterPro" id="IPR058240">
    <property type="entry name" value="rSAM_sf"/>
</dbReference>
<dbReference type="InterPro" id="IPR036724">
    <property type="entry name" value="Cobalamin-bd_sf"/>
</dbReference>
<keyword evidence="9" id="KW-0614">Plasmid</keyword>
<dbReference type="PROSITE" id="PS51332">
    <property type="entry name" value="B12_BINDING"/>
    <property type="match status" value="1"/>
</dbReference>
<dbReference type="GO" id="GO:0051539">
    <property type="term" value="F:4 iron, 4 sulfur cluster binding"/>
    <property type="evidence" value="ECO:0007669"/>
    <property type="project" value="UniProtKB-KW"/>
</dbReference>
<keyword evidence="3" id="KW-0808">Transferase</keyword>
<dbReference type="KEGG" id="esj:SJ05684_b55550"/>
<dbReference type="SUPFAM" id="SSF102114">
    <property type="entry name" value="Radical SAM enzymes"/>
    <property type="match status" value="1"/>
</dbReference>
<dbReference type="InterPro" id="IPR006158">
    <property type="entry name" value="Cobalamin-bd"/>
</dbReference>
<dbReference type="Pfam" id="PF04055">
    <property type="entry name" value="Radical_SAM"/>
    <property type="match status" value="1"/>
</dbReference>
<dbReference type="eggNOG" id="COG1032">
    <property type="taxonomic scope" value="Bacteria"/>
</dbReference>
<evidence type="ECO:0000256" key="3">
    <source>
        <dbReference type="ARBA" id="ARBA00022679"/>
    </source>
</evidence>
<evidence type="ECO:0000256" key="2">
    <source>
        <dbReference type="ARBA" id="ARBA00022603"/>
    </source>
</evidence>
<keyword evidence="10" id="KW-1185">Reference proteome</keyword>
<evidence type="ECO:0000256" key="1">
    <source>
        <dbReference type="ARBA" id="ARBA00001966"/>
    </source>
</evidence>
<evidence type="ECO:0000256" key="6">
    <source>
        <dbReference type="ARBA" id="ARBA00023004"/>
    </source>
</evidence>
<dbReference type="Gene3D" id="3.80.30.20">
    <property type="entry name" value="tm_1862 like domain"/>
    <property type="match status" value="1"/>
</dbReference>
<dbReference type="SMART" id="SM00729">
    <property type="entry name" value="Elp3"/>
    <property type="match status" value="1"/>
</dbReference>
<dbReference type="InterPro" id="IPR034466">
    <property type="entry name" value="Methyltransferase_Class_B"/>
</dbReference>
<dbReference type="RefSeq" id="WP_083846270.1">
    <property type="nucleotide sequence ID" value="NZ_AJQT01000111.1"/>
</dbReference>
<keyword evidence="6" id="KW-0408">Iron</keyword>
<feature type="domain" description="B12-binding" evidence="8">
    <location>
        <begin position="1"/>
        <end position="142"/>
    </location>
</feature>
<dbReference type="PANTHER" id="PTHR43409:SF7">
    <property type="entry name" value="BLL1977 PROTEIN"/>
    <property type="match status" value="1"/>
</dbReference>
<protein>
    <submittedName>
        <fullName evidence="9">Radical SAM domain protein</fullName>
    </submittedName>
</protein>
<dbReference type="SFLD" id="SFLDS00029">
    <property type="entry name" value="Radical_SAM"/>
    <property type="match status" value="1"/>
</dbReference>
<keyword evidence="5" id="KW-0479">Metal-binding</keyword>
<dbReference type="EMBL" id="CP023068">
    <property type="protein sequence ID" value="ASY66537.1"/>
    <property type="molecule type" value="Genomic_DNA"/>
</dbReference>
<dbReference type="STRING" id="716928.GCA_000261485_04896"/>
<dbReference type="GO" id="GO:0003824">
    <property type="term" value="F:catalytic activity"/>
    <property type="evidence" value="ECO:0007669"/>
    <property type="project" value="InterPro"/>
</dbReference>